<keyword evidence="2" id="KW-1185">Reference proteome</keyword>
<name>A0A1L7D604_9CORY</name>
<evidence type="ECO:0000313" key="2">
    <source>
        <dbReference type="Proteomes" id="UP000185491"/>
    </source>
</evidence>
<dbReference type="RefSeq" id="WP_075736166.1">
    <property type="nucleotide sequence ID" value="NZ_CP009249.1"/>
</dbReference>
<protein>
    <submittedName>
        <fullName evidence="1">Uncharacterized protein</fullName>
    </submittedName>
</protein>
<proteinExistence type="predicted"/>
<dbReference type="KEGG" id="cpho:CPHO_12075"/>
<dbReference type="OrthoDB" id="5182325at2"/>
<evidence type="ECO:0000313" key="1">
    <source>
        <dbReference type="EMBL" id="APT93507.1"/>
    </source>
</evidence>
<dbReference type="EMBL" id="CP009249">
    <property type="protein sequence ID" value="APT93507.1"/>
    <property type="molecule type" value="Genomic_DNA"/>
</dbReference>
<gene>
    <name evidence="1" type="ORF">CPHO_12075</name>
</gene>
<sequence>MNIAAIKDAIQRAIEGRYLAPLLTLATSFAQKEDWTPETIDAFLEATADDPTSISPALLHCVSELIEDNVARARAQRLTVRSLHGKATWVADIRHTTLGPIALKVPQYSGDITHYAWELKPPGAQTCVAVLSVDEINGGSVDDFSVVAIDFAGFREQVAQQDIAQKIEEIPLAQVARVTLAALERNLVFNEPVQENSWPTTQPILEWCRQRFPAPAVLSPADRDAVSWEEAMQLVEEFTKAHHLNEEDYLRTLELTHLATSRHCRHPLKWSPTRVSLMMQLVETKLEEDPEDFYSEGYGEEEVEAYREVLTKFVSWSMKRIGAPHDVIEATLEELAHPS</sequence>
<dbReference type="AlphaFoldDB" id="A0A1L7D604"/>
<organism evidence="1 2">
    <name type="scientific">Corynebacterium phocae</name>
    <dbReference type="NCBI Taxonomy" id="161895"/>
    <lineage>
        <taxon>Bacteria</taxon>
        <taxon>Bacillati</taxon>
        <taxon>Actinomycetota</taxon>
        <taxon>Actinomycetes</taxon>
        <taxon>Mycobacteriales</taxon>
        <taxon>Corynebacteriaceae</taxon>
        <taxon>Corynebacterium</taxon>
    </lineage>
</organism>
<reference evidence="1 2" key="1">
    <citation type="submission" date="2014-08" db="EMBL/GenBank/DDBJ databases">
        <title>Complete genome sequence of Corynebacterium phocae M408/89/1(T)(=DSM 44612(T)), isolated from the common seal (Phoca vitulina).</title>
        <authorList>
            <person name="Ruckert C."/>
            <person name="Albersmeier A."/>
            <person name="Winkler A."/>
            <person name="Kalinowski J."/>
        </authorList>
    </citation>
    <scope>NUCLEOTIDE SEQUENCE [LARGE SCALE GENOMIC DNA]</scope>
    <source>
        <strain evidence="1 2">M408/89/1</strain>
    </source>
</reference>
<dbReference type="Proteomes" id="UP000185491">
    <property type="component" value="Chromosome"/>
</dbReference>
<dbReference type="STRING" id="161895.CPHO_12075"/>
<accession>A0A1L7D604</accession>